<dbReference type="NCBIfam" id="TIGR00482">
    <property type="entry name" value="nicotinate (nicotinamide) nucleotide adenylyltransferase"/>
    <property type="match status" value="1"/>
</dbReference>
<evidence type="ECO:0000256" key="2">
    <source>
        <dbReference type="ARBA" id="ARBA00005019"/>
    </source>
</evidence>
<dbReference type="SUPFAM" id="SSF52374">
    <property type="entry name" value="Nucleotidylyl transferase"/>
    <property type="match status" value="1"/>
</dbReference>
<keyword evidence="9 11" id="KW-0520">NAD</keyword>
<keyword evidence="6 11" id="KW-0548">Nucleotidyltransferase</keyword>
<evidence type="ECO:0000256" key="7">
    <source>
        <dbReference type="ARBA" id="ARBA00022741"/>
    </source>
</evidence>
<dbReference type="GO" id="GO:0009435">
    <property type="term" value="P:NAD+ biosynthetic process"/>
    <property type="evidence" value="ECO:0007669"/>
    <property type="project" value="UniProtKB-UniRule"/>
</dbReference>
<dbReference type="HAMAP" id="MF_00244">
    <property type="entry name" value="NaMN_adenylyltr"/>
    <property type="match status" value="1"/>
</dbReference>
<proteinExistence type="inferred from homology"/>
<dbReference type="UniPathway" id="UPA00253">
    <property type="reaction ID" value="UER00332"/>
</dbReference>
<evidence type="ECO:0000256" key="5">
    <source>
        <dbReference type="ARBA" id="ARBA00022679"/>
    </source>
</evidence>
<comment type="caution">
    <text evidence="13">The sequence shown here is derived from an EMBL/GenBank/DDBJ whole genome shotgun (WGS) entry which is preliminary data.</text>
</comment>
<keyword evidence="7 11" id="KW-0547">Nucleotide-binding</keyword>
<evidence type="ECO:0000256" key="1">
    <source>
        <dbReference type="ARBA" id="ARBA00002324"/>
    </source>
</evidence>
<dbReference type="InterPro" id="IPR014729">
    <property type="entry name" value="Rossmann-like_a/b/a_fold"/>
</dbReference>
<dbReference type="Proteomes" id="UP000215633">
    <property type="component" value="Unassembled WGS sequence"/>
</dbReference>
<dbReference type="Gene3D" id="3.40.50.620">
    <property type="entry name" value="HUPs"/>
    <property type="match status" value="1"/>
</dbReference>
<reference evidence="14" key="1">
    <citation type="submission" date="2017-05" db="EMBL/GenBank/DDBJ databases">
        <title>Complete and WGS of Bordetella genogroups.</title>
        <authorList>
            <person name="Spilker T."/>
            <person name="Lipuma J."/>
        </authorList>
    </citation>
    <scope>NUCLEOTIDE SEQUENCE [LARGE SCALE GENOMIC DNA]</scope>
    <source>
        <strain evidence="14">AU8256</strain>
    </source>
</reference>
<dbReference type="EMBL" id="NEVT01000006">
    <property type="protein sequence ID" value="OZI76300.1"/>
    <property type="molecule type" value="Genomic_DNA"/>
</dbReference>
<dbReference type="GO" id="GO:0005524">
    <property type="term" value="F:ATP binding"/>
    <property type="evidence" value="ECO:0007669"/>
    <property type="project" value="UniProtKB-KW"/>
</dbReference>
<evidence type="ECO:0000313" key="14">
    <source>
        <dbReference type="Proteomes" id="UP000215633"/>
    </source>
</evidence>
<accession>A0A261VRT1</accession>
<gene>
    <name evidence="11" type="primary">nadD</name>
    <name evidence="13" type="ORF">CAL24_14180</name>
</gene>
<dbReference type="Pfam" id="PF01467">
    <property type="entry name" value="CTP_transf_like"/>
    <property type="match status" value="1"/>
</dbReference>
<name>A0A261VRT1_9BORD</name>
<protein>
    <recommendedName>
        <fullName evidence="11">Probable nicotinate-nucleotide adenylyltransferase</fullName>
        <ecNumber evidence="11">2.7.7.18</ecNumber>
    </recommendedName>
    <alternativeName>
        <fullName evidence="11">Deamido-NAD(+) diphosphorylase</fullName>
    </alternativeName>
    <alternativeName>
        <fullName evidence="11">Deamido-NAD(+) pyrophosphorylase</fullName>
    </alternativeName>
    <alternativeName>
        <fullName evidence="11">Nicotinate mononucleotide adenylyltransferase</fullName>
        <shortName evidence="11">NaMN adenylyltransferase</shortName>
    </alternativeName>
</protein>
<evidence type="ECO:0000256" key="9">
    <source>
        <dbReference type="ARBA" id="ARBA00023027"/>
    </source>
</evidence>
<evidence type="ECO:0000313" key="13">
    <source>
        <dbReference type="EMBL" id="OZI76300.1"/>
    </source>
</evidence>
<evidence type="ECO:0000256" key="6">
    <source>
        <dbReference type="ARBA" id="ARBA00022695"/>
    </source>
</evidence>
<dbReference type="PANTHER" id="PTHR39321:SF3">
    <property type="entry name" value="PHOSPHOPANTETHEINE ADENYLYLTRANSFERASE"/>
    <property type="match status" value="1"/>
</dbReference>
<dbReference type="EC" id="2.7.7.18" evidence="11"/>
<evidence type="ECO:0000256" key="3">
    <source>
        <dbReference type="ARBA" id="ARBA00009014"/>
    </source>
</evidence>
<comment type="pathway">
    <text evidence="2 11">Cofactor biosynthesis; NAD(+) biosynthesis; deamido-NAD(+) from nicotinate D-ribonucleotide: step 1/1.</text>
</comment>
<keyword evidence="8 11" id="KW-0067">ATP-binding</keyword>
<dbReference type="PANTHER" id="PTHR39321">
    <property type="entry name" value="NICOTINATE-NUCLEOTIDE ADENYLYLTRANSFERASE-RELATED"/>
    <property type="match status" value="1"/>
</dbReference>
<evidence type="ECO:0000256" key="11">
    <source>
        <dbReference type="HAMAP-Rule" id="MF_00244"/>
    </source>
</evidence>
<keyword evidence="5 11" id="KW-0808">Transferase</keyword>
<evidence type="ECO:0000259" key="12">
    <source>
        <dbReference type="Pfam" id="PF01467"/>
    </source>
</evidence>
<comment type="similarity">
    <text evidence="3 11">Belongs to the NadD family.</text>
</comment>
<comment type="catalytic activity">
    <reaction evidence="10 11">
        <text>nicotinate beta-D-ribonucleotide + ATP + H(+) = deamido-NAD(+) + diphosphate</text>
        <dbReference type="Rhea" id="RHEA:22860"/>
        <dbReference type="ChEBI" id="CHEBI:15378"/>
        <dbReference type="ChEBI" id="CHEBI:30616"/>
        <dbReference type="ChEBI" id="CHEBI:33019"/>
        <dbReference type="ChEBI" id="CHEBI:57502"/>
        <dbReference type="ChEBI" id="CHEBI:58437"/>
        <dbReference type="EC" id="2.7.7.18"/>
    </reaction>
</comment>
<organism evidence="13 14">
    <name type="scientific">Bordetella genomosp. 2</name>
    <dbReference type="NCBI Taxonomy" id="1983456"/>
    <lineage>
        <taxon>Bacteria</taxon>
        <taxon>Pseudomonadati</taxon>
        <taxon>Pseudomonadota</taxon>
        <taxon>Betaproteobacteria</taxon>
        <taxon>Burkholderiales</taxon>
        <taxon>Alcaligenaceae</taxon>
        <taxon>Bordetella</taxon>
    </lineage>
</organism>
<comment type="function">
    <text evidence="1 11">Catalyzes the reversible adenylation of nicotinate mononucleotide (NaMN) to nicotinic acid adenine dinucleotide (NaAD).</text>
</comment>
<evidence type="ECO:0000256" key="4">
    <source>
        <dbReference type="ARBA" id="ARBA00022642"/>
    </source>
</evidence>
<evidence type="ECO:0000256" key="8">
    <source>
        <dbReference type="ARBA" id="ARBA00022840"/>
    </source>
</evidence>
<sequence>MNRIGLLGGSFDPIHLAHLALARTSLDELQLAQVQFIPAANPWQRAPLRAAPEHRLRMIELAIDGEAGLAVNPIELERGGATYTIDTLRALPSGVQYVWLLGADQLANFCTWNQWREIAKLVDLAVATRPGSPLAPPDELAQWLAAHGRRLQALPFAPMDVSASDIRARLARGESTSGQLAPQVARYIADHGLYR</sequence>
<evidence type="ECO:0000256" key="10">
    <source>
        <dbReference type="ARBA" id="ARBA00048721"/>
    </source>
</evidence>
<dbReference type="AlphaFoldDB" id="A0A261VRT1"/>
<dbReference type="CDD" id="cd02165">
    <property type="entry name" value="NMNAT"/>
    <property type="match status" value="1"/>
</dbReference>
<feature type="domain" description="Cytidyltransferase-like" evidence="12">
    <location>
        <begin position="6"/>
        <end position="169"/>
    </location>
</feature>
<dbReference type="GO" id="GO:0004515">
    <property type="term" value="F:nicotinate-nucleotide adenylyltransferase activity"/>
    <property type="evidence" value="ECO:0007669"/>
    <property type="project" value="UniProtKB-UniRule"/>
</dbReference>
<keyword evidence="4 11" id="KW-0662">Pyridine nucleotide biosynthesis</keyword>
<dbReference type="RefSeq" id="WP_094807005.1">
    <property type="nucleotide sequence ID" value="NZ_NEVT01000006.1"/>
</dbReference>
<keyword evidence="14" id="KW-1185">Reference proteome</keyword>
<dbReference type="InterPro" id="IPR005248">
    <property type="entry name" value="NadD/NMNAT"/>
</dbReference>
<dbReference type="InterPro" id="IPR004821">
    <property type="entry name" value="Cyt_trans-like"/>
</dbReference>